<evidence type="ECO:0000256" key="5">
    <source>
        <dbReference type="PROSITE-ProRule" id="PRU00125"/>
    </source>
</evidence>
<evidence type="ECO:0000256" key="2">
    <source>
        <dbReference type="ARBA" id="ARBA00022737"/>
    </source>
</evidence>
<dbReference type="InterPro" id="IPR001781">
    <property type="entry name" value="Znf_LIM"/>
</dbReference>
<dbReference type="EMBL" id="CAJOBB010000090">
    <property type="protein sequence ID" value="CAF3556180.1"/>
    <property type="molecule type" value="Genomic_DNA"/>
</dbReference>
<evidence type="ECO:0000259" key="7">
    <source>
        <dbReference type="PROSITE" id="PS50023"/>
    </source>
</evidence>
<dbReference type="Proteomes" id="UP000663868">
    <property type="component" value="Unassembled WGS sequence"/>
</dbReference>
<dbReference type="PROSITE" id="PS00478">
    <property type="entry name" value="LIM_DOMAIN_1"/>
    <property type="match status" value="1"/>
</dbReference>
<dbReference type="SUPFAM" id="SSF57716">
    <property type="entry name" value="Glucocorticoid receptor-like (DNA-binding domain)"/>
    <property type="match status" value="2"/>
</dbReference>
<protein>
    <recommendedName>
        <fullName evidence="7">LIM zinc-binding domain-containing protein</fullName>
    </recommendedName>
</protein>
<accession>A0A818KGZ6</accession>
<evidence type="ECO:0000256" key="4">
    <source>
        <dbReference type="ARBA" id="ARBA00023038"/>
    </source>
</evidence>
<name>A0A818KGZ6_9BILA</name>
<dbReference type="Proteomes" id="UP000663860">
    <property type="component" value="Unassembled WGS sequence"/>
</dbReference>
<keyword evidence="3 5" id="KW-0862">Zinc</keyword>
<comment type="caution">
    <text evidence="9">The sequence shown here is derived from an EMBL/GenBank/DDBJ whole genome shotgun (WGS) entry which is preliminary data.</text>
</comment>
<feature type="region of interest" description="Disordered" evidence="6">
    <location>
        <begin position="73"/>
        <end position="103"/>
    </location>
</feature>
<dbReference type="AlphaFoldDB" id="A0A818KGZ6"/>
<dbReference type="Gene3D" id="2.10.110.10">
    <property type="entry name" value="Cysteine Rich Protein"/>
    <property type="match status" value="1"/>
</dbReference>
<keyword evidence="4 5" id="KW-0440">LIM domain</keyword>
<evidence type="ECO:0000256" key="1">
    <source>
        <dbReference type="ARBA" id="ARBA00022723"/>
    </source>
</evidence>
<reference evidence="9" key="1">
    <citation type="submission" date="2021-02" db="EMBL/GenBank/DDBJ databases">
        <authorList>
            <person name="Nowell W R."/>
        </authorList>
    </citation>
    <scope>NUCLEOTIDE SEQUENCE</scope>
</reference>
<evidence type="ECO:0000256" key="3">
    <source>
        <dbReference type="ARBA" id="ARBA00022833"/>
    </source>
</evidence>
<dbReference type="EMBL" id="CAJNOE010001124">
    <property type="protein sequence ID" value="CAF1389976.1"/>
    <property type="molecule type" value="Genomic_DNA"/>
</dbReference>
<dbReference type="Pfam" id="PF00412">
    <property type="entry name" value="LIM"/>
    <property type="match status" value="1"/>
</dbReference>
<organism evidence="9 10">
    <name type="scientific">Adineta steineri</name>
    <dbReference type="NCBI Taxonomy" id="433720"/>
    <lineage>
        <taxon>Eukaryota</taxon>
        <taxon>Metazoa</taxon>
        <taxon>Spiralia</taxon>
        <taxon>Gnathifera</taxon>
        <taxon>Rotifera</taxon>
        <taxon>Eurotatoria</taxon>
        <taxon>Bdelloidea</taxon>
        <taxon>Adinetida</taxon>
        <taxon>Adinetidae</taxon>
        <taxon>Adineta</taxon>
    </lineage>
</organism>
<dbReference type="PANTHER" id="PTHR24206">
    <property type="entry name" value="OS06G0237300 PROTEIN"/>
    <property type="match status" value="1"/>
</dbReference>
<evidence type="ECO:0000313" key="9">
    <source>
        <dbReference type="EMBL" id="CAF3556180.1"/>
    </source>
</evidence>
<dbReference type="FunFam" id="2.10.110.10:FF:000001">
    <property type="entry name" value="Cysteine and glycine-rich protein 1"/>
    <property type="match status" value="1"/>
</dbReference>
<proteinExistence type="predicted"/>
<gene>
    <name evidence="8" type="ORF">IZO911_LOCUS38898</name>
    <name evidence="9" type="ORF">KXQ929_LOCUS2901</name>
</gene>
<feature type="domain" description="LIM zinc-binding" evidence="7">
    <location>
        <begin position="9"/>
        <end position="69"/>
    </location>
</feature>
<keyword evidence="1 5" id="KW-0479">Metal-binding</keyword>
<dbReference type="PROSITE" id="PS50023">
    <property type="entry name" value="LIM_DOMAIN_2"/>
    <property type="match status" value="1"/>
</dbReference>
<dbReference type="SMART" id="SM00132">
    <property type="entry name" value="LIM"/>
    <property type="match status" value="1"/>
</dbReference>
<dbReference type="GO" id="GO:0046872">
    <property type="term" value="F:metal ion binding"/>
    <property type="evidence" value="ECO:0007669"/>
    <property type="project" value="UniProtKB-KW"/>
</dbReference>
<evidence type="ECO:0000256" key="6">
    <source>
        <dbReference type="SAM" id="MobiDB-lite"/>
    </source>
</evidence>
<keyword evidence="2" id="KW-0677">Repeat</keyword>
<evidence type="ECO:0000313" key="8">
    <source>
        <dbReference type="EMBL" id="CAF1389976.1"/>
    </source>
</evidence>
<evidence type="ECO:0000313" key="10">
    <source>
        <dbReference type="Proteomes" id="UP000663868"/>
    </source>
</evidence>
<sequence length="103" mass="11373">MPQWGGGGEVCPRCQKTVYPAEKLLACSASWHKGCFKCKTCNGILTLSNYKDFSQDVYCRSCYQDKLHPHERNRKQLETKFSRQPGGGASSTPAAAPAGDEEE</sequence>
<feature type="compositionally biased region" description="Low complexity" evidence="6">
    <location>
        <begin position="90"/>
        <end position="103"/>
    </location>
</feature>